<dbReference type="InterPro" id="IPR016381">
    <property type="entry name" value="Sig_transdc_His_kinase_DegS"/>
</dbReference>
<dbReference type="GO" id="GO:0016020">
    <property type="term" value="C:membrane"/>
    <property type="evidence" value="ECO:0007669"/>
    <property type="project" value="InterPro"/>
</dbReference>
<dbReference type="STRING" id="157733.AB986_13735"/>
<keyword evidence="7" id="KW-0378">Hydrolase</keyword>
<dbReference type="GO" id="GO:0000155">
    <property type="term" value="F:phosphorelay sensor kinase activity"/>
    <property type="evidence" value="ECO:0007669"/>
    <property type="project" value="UniProtKB-UniRule"/>
</dbReference>
<feature type="domain" description="Histidine kinase" evidence="9">
    <location>
        <begin position="183"/>
        <end position="379"/>
    </location>
</feature>
<keyword evidence="4 7" id="KW-0418">Kinase</keyword>
<evidence type="ECO:0000256" key="6">
    <source>
        <dbReference type="ARBA" id="ARBA00023012"/>
    </source>
</evidence>
<dbReference type="Gene3D" id="1.20.5.1930">
    <property type="match status" value="1"/>
</dbReference>
<accession>A0A0J6CY45</accession>
<dbReference type="GO" id="GO:0005524">
    <property type="term" value="F:ATP binding"/>
    <property type="evidence" value="ECO:0007669"/>
    <property type="project" value="UniProtKB-UniRule"/>
</dbReference>
<reference evidence="10" key="1">
    <citation type="submission" date="2015-06" db="EMBL/GenBank/DDBJ databases">
        <authorList>
            <person name="Liu B."/>
            <person name="Wang J."/>
            <person name="Zhu Y."/>
            <person name="Liu G."/>
            <person name="Chen Q."/>
            <person name="Zheng C."/>
            <person name="Che J."/>
            <person name="Ge C."/>
            <person name="Shi H."/>
            <person name="Pan Z."/>
            <person name="Liu X."/>
        </authorList>
    </citation>
    <scope>NUCLEOTIDE SEQUENCE [LARGE SCALE GENOMIC DNA]</scope>
    <source>
        <strain evidence="10">DSM 16346</strain>
    </source>
</reference>
<dbReference type="PIRSF" id="PIRSF003169">
    <property type="entry name" value="STHK_DegS"/>
    <property type="match status" value="1"/>
</dbReference>
<proteinExistence type="predicted"/>
<dbReference type="EC" id="2.7.13.3" evidence="7"/>
<evidence type="ECO:0000256" key="2">
    <source>
        <dbReference type="ARBA" id="ARBA00022679"/>
    </source>
</evidence>
<dbReference type="PANTHER" id="PTHR24421">
    <property type="entry name" value="NITRATE/NITRITE SENSOR PROTEIN NARX-RELATED"/>
    <property type="match status" value="1"/>
</dbReference>
<dbReference type="PANTHER" id="PTHR24421:SF55">
    <property type="entry name" value="SENSOR HISTIDINE KINASE YDFH"/>
    <property type="match status" value="1"/>
</dbReference>
<dbReference type="Proteomes" id="UP000035996">
    <property type="component" value="Unassembled WGS sequence"/>
</dbReference>
<dbReference type="PROSITE" id="PS50109">
    <property type="entry name" value="HIS_KIN"/>
    <property type="match status" value="1"/>
</dbReference>
<evidence type="ECO:0000256" key="3">
    <source>
        <dbReference type="ARBA" id="ARBA00022741"/>
    </source>
</evidence>
<comment type="catalytic activity">
    <reaction evidence="1 7">
        <text>ATP + protein L-histidine = ADP + protein N-phospho-L-histidine.</text>
        <dbReference type="EC" id="2.7.13.3"/>
    </reaction>
</comment>
<evidence type="ECO:0000256" key="8">
    <source>
        <dbReference type="SAM" id="Coils"/>
    </source>
</evidence>
<dbReference type="EMBL" id="LELK01000004">
    <property type="protein sequence ID" value="KMM36964.1"/>
    <property type="molecule type" value="Genomic_DNA"/>
</dbReference>
<evidence type="ECO:0000313" key="11">
    <source>
        <dbReference type="Proteomes" id="UP000035996"/>
    </source>
</evidence>
<keyword evidence="7" id="KW-0904">Protein phosphatase</keyword>
<evidence type="ECO:0000259" key="9">
    <source>
        <dbReference type="PROSITE" id="PS50109"/>
    </source>
</evidence>
<gene>
    <name evidence="10" type="ORF">AB986_13735</name>
</gene>
<dbReference type="CDD" id="cd16917">
    <property type="entry name" value="HATPase_UhpB-NarQ-NarX-like"/>
    <property type="match status" value="1"/>
</dbReference>
<comment type="subcellular location">
    <subcellularLocation>
        <location evidence="7">Cytoplasm</location>
    </subcellularLocation>
</comment>
<keyword evidence="7" id="KW-0963">Cytoplasm</keyword>
<keyword evidence="2 7" id="KW-0808">Transferase</keyword>
<organism evidence="10 11">
    <name type="scientific">Guptibacillus hwajinpoensis</name>
    <dbReference type="NCBI Taxonomy" id="208199"/>
    <lineage>
        <taxon>Bacteria</taxon>
        <taxon>Bacillati</taxon>
        <taxon>Bacillota</taxon>
        <taxon>Bacilli</taxon>
        <taxon>Bacillales</taxon>
        <taxon>Guptibacillaceae</taxon>
        <taxon>Guptibacillus</taxon>
    </lineage>
</organism>
<dbReference type="Pfam" id="PF07730">
    <property type="entry name" value="HisKA_3"/>
    <property type="match status" value="1"/>
</dbReference>
<keyword evidence="6 7" id="KW-0902">Two-component regulatory system</keyword>
<name>A0A0J6CY45_9BACL</name>
<dbReference type="InterPro" id="IPR036890">
    <property type="entry name" value="HATPase_C_sf"/>
</dbReference>
<dbReference type="EC" id="3.1.3.-" evidence="7"/>
<feature type="coiled-coil region" evidence="8">
    <location>
        <begin position="111"/>
        <end position="138"/>
    </location>
</feature>
<dbReference type="Gene3D" id="3.30.565.10">
    <property type="entry name" value="Histidine kinase-like ATPase, C-terminal domain"/>
    <property type="match status" value="1"/>
</dbReference>
<keyword evidence="3 7" id="KW-0547">Nucleotide-binding</keyword>
<dbReference type="InterPro" id="IPR011712">
    <property type="entry name" value="Sig_transdc_His_kin_sub3_dim/P"/>
</dbReference>
<dbReference type="InterPro" id="IPR008595">
    <property type="entry name" value="DegS"/>
</dbReference>
<keyword evidence="8" id="KW-0175">Coiled coil</keyword>
<dbReference type="PATRIC" id="fig|157733.3.peg.804"/>
<dbReference type="InterPro" id="IPR003594">
    <property type="entry name" value="HATPase_dom"/>
</dbReference>
<evidence type="ECO:0000256" key="1">
    <source>
        <dbReference type="ARBA" id="ARBA00000085"/>
    </source>
</evidence>
<dbReference type="Pfam" id="PF02518">
    <property type="entry name" value="HATPase_c"/>
    <property type="match status" value="1"/>
</dbReference>
<evidence type="ECO:0000256" key="5">
    <source>
        <dbReference type="ARBA" id="ARBA00022840"/>
    </source>
</evidence>
<evidence type="ECO:0000256" key="4">
    <source>
        <dbReference type="ARBA" id="ARBA00022777"/>
    </source>
</evidence>
<dbReference type="AlphaFoldDB" id="A0A0J6CY45"/>
<sequence length="383" mass="44096">MDSQKLDPNALDVILDRTMESINTSKSKLFEIGEHSHDERQEINEQLLLLREELETVKNQKHECIKQDQIARAELVKISKNFHDYGEPVIRKAYEEASNAQIKLSVSSEKEIMLRDQISDLENRISSLQNTSEKAESFMSQISTVLSYLGGELRLYGEVIEDARRKQEYGLRIIEAQEEERKRLSREIHDGPAQVLANVLLRSQLIERIYEKKGKDEAFKEIKDMRSLIEDALKEVRRLIYDLRPMALDDLGLIPTLLKYLNKVDDRSDAIIYFDYNERIQRLHVRLEAAIFRLVQEAVQNALKHAEASEINVDLSLDGDKIVVAIEDNGIGFDVNERKDQSFGLIGMKERVGLLNGTIQVRSTPKKGTYILIRIPIHEQEGV</sequence>
<feature type="coiled-coil region" evidence="8">
    <location>
        <begin position="40"/>
        <end position="67"/>
    </location>
</feature>
<dbReference type="OrthoDB" id="9781904at2"/>
<dbReference type="GO" id="GO:0004721">
    <property type="term" value="F:phosphoprotein phosphatase activity"/>
    <property type="evidence" value="ECO:0007669"/>
    <property type="project" value="UniProtKB-UniRule"/>
</dbReference>
<dbReference type="InterPro" id="IPR005467">
    <property type="entry name" value="His_kinase_dom"/>
</dbReference>
<dbReference type="Pfam" id="PF05384">
    <property type="entry name" value="DegS"/>
    <property type="match status" value="1"/>
</dbReference>
<comment type="function">
    <text evidence="7">Member of the two-component regulatory system DegS/DegU, which plays an important role in the transition growth phase.</text>
</comment>
<evidence type="ECO:0000313" key="10">
    <source>
        <dbReference type="EMBL" id="KMM36964.1"/>
    </source>
</evidence>
<protein>
    <recommendedName>
        <fullName evidence="7">Signal transduction histidine-protein kinase/phosphatase DegS</fullName>
        <ecNumber evidence="7">2.7.13.3</ecNumber>
        <ecNumber evidence="7">3.1.3.-</ecNumber>
    </recommendedName>
</protein>
<dbReference type="InterPro" id="IPR050482">
    <property type="entry name" value="Sensor_HK_TwoCompSys"/>
</dbReference>
<keyword evidence="5 7" id="KW-0067">ATP-binding</keyword>
<evidence type="ECO:0000256" key="7">
    <source>
        <dbReference type="PIRNR" id="PIRNR003169"/>
    </source>
</evidence>
<dbReference type="GO" id="GO:0046983">
    <property type="term" value="F:protein dimerization activity"/>
    <property type="evidence" value="ECO:0007669"/>
    <property type="project" value="InterPro"/>
</dbReference>
<dbReference type="GO" id="GO:0005737">
    <property type="term" value="C:cytoplasm"/>
    <property type="evidence" value="ECO:0007669"/>
    <property type="project" value="UniProtKB-SubCell"/>
</dbReference>
<dbReference type="SMART" id="SM00387">
    <property type="entry name" value="HATPase_c"/>
    <property type="match status" value="1"/>
</dbReference>
<keyword evidence="11" id="KW-1185">Reference proteome</keyword>
<dbReference type="SUPFAM" id="SSF55874">
    <property type="entry name" value="ATPase domain of HSP90 chaperone/DNA topoisomerase II/histidine kinase"/>
    <property type="match status" value="1"/>
</dbReference>
<comment type="caution">
    <text evidence="10">The sequence shown here is derived from an EMBL/GenBank/DDBJ whole genome shotgun (WGS) entry which is preliminary data.</text>
</comment>
<dbReference type="RefSeq" id="WP_048311680.1">
    <property type="nucleotide sequence ID" value="NZ_CP119526.1"/>
</dbReference>